<dbReference type="Gene3D" id="3.40.630.30">
    <property type="match status" value="1"/>
</dbReference>
<dbReference type="PROSITE" id="PS51186">
    <property type="entry name" value="GNAT"/>
    <property type="match status" value="1"/>
</dbReference>
<organism evidence="5 6">
    <name type="scientific">Limisphaera ngatamarikiensis</name>
    <dbReference type="NCBI Taxonomy" id="1324935"/>
    <lineage>
        <taxon>Bacteria</taxon>
        <taxon>Pseudomonadati</taxon>
        <taxon>Verrucomicrobiota</taxon>
        <taxon>Verrucomicrobiia</taxon>
        <taxon>Limisphaerales</taxon>
        <taxon>Limisphaeraceae</taxon>
        <taxon>Limisphaera</taxon>
    </lineage>
</organism>
<dbReference type="PANTHER" id="PTHR43877">
    <property type="entry name" value="AMINOALKYLPHOSPHONATE N-ACETYLTRANSFERASE-RELATED-RELATED"/>
    <property type="match status" value="1"/>
</dbReference>
<dbReference type="GO" id="GO:0016747">
    <property type="term" value="F:acyltransferase activity, transferring groups other than amino-acyl groups"/>
    <property type="evidence" value="ECO:0007669"/>
    <property type="project" value="InterPro"/>
</dbReference>
<feature type="region of interest" description="Disordered" evidence="3">
    <location>
        <begin position="1"/>
        <end position="22"/>
    </location>
</feature>
<keyword evidence="1 5" id="KW-0808">Transferase</keyword>
<dbReference type="InterPro" id="IPR016181">
    <property type="entry name" value="Acyl_CoA_acyltransferase"/>
</dbReference>
<reference evidence="5 6" key="1">
    <citation type="submission" date="2020-02" db="EMBL/GenBank/DDBJ databases">
        <title>Draft genome sequence of Limisphaera ngatamarikiensis NGM72.4T, a thermophilic Verrucomicrobia grouped in subdivision 3.</title>
        <authorList>
            <person name="Carere C.R."/>
            <person name="Steen J."/>
            <person name="Hugenholtz P."/>
            <person name="Stott M.B."/>
        </authorList>
    </citation>
    <scope>NUCLEOTIDE SEQUENCE [LARGE SCALE GENOMIC DNA]</scope>
    <source>
        <strain evidence="5 6">NGM72.4</strain>
    </source>
</reference>
<keyword evidence="2" id="KW-0012">Acyltransferase</keyword>
<dbReference type="Pfam" id="PF00583">
    <property type="entry name" value="Acetyltransf_1"/>
    <property type="match status" value="1"/>
</dbReference>
<evidence type="ECO:0000313" key="5">
    <source>
        <dbReference type="EMBL" id="NGO38107.1"/>
    </source>
</evidence>
<evidence type="ECO:0000259" key="4">
    <source>
        <dbReference type="PROSITE" id="PS51186"/>
    </source>
</evidence>
<dbReference type="CDD" id="cd04301">
    <property type="entry name" value="NAT_SF"/>
    <property type="match status" value="1"/>
</dbReference>
<evidence type="ECO:0000256" key="1">
    <source>
        <dbReference type="ARBA" id="ARBA00022679"/>
    </source>
</evidence>
<gene>
    <name evidence="5" type="ORF">G4L39_01670</name>
</gene>
<dbReference type="SUPFAM" id="SSF55729">
    <property type="entry name" value="Acyl-CoA N-acyltransferases (Nat)"/>
    <property type="match status" value="1"/>
</dbReference>
<dbReference type="InterPro" id="IPR050832">
    <property type="entry name" value="Bact_Acetyltransf"/>
</dbReference>
<evidence type="ECO:0000256" key="3">
    <source>
        <dbReference type="SAM" id="MobiDB-lite"/>
    </source>
</evidence>
<protein>
    <submittedName>
        <fullName evidence="5">GNAT family N-acetyltransferase</fullName>
    </submittedName>
</protein>
<dbReference type="AlphaFoldDB" id="A0A6M1RKT2"/>
<feature type="domain" description="N-acetyltransferase" evidence="4">
    <location>
        <begin position="24"/>
        <end position="184"/>
    </location>
</feature>
<accession>A0A6M1RKT2</accession>
<evidence type="ECO:0000256" key="2">
    <source>
        <dbReference type="ARBA" id="ARBA00023315"/>
    </source>
</evidence>
<dbReference type="RefSeq" id="WP_165105424.1">
    <property type="nucleotide sequence ID" value="NZ_JAAKYA010000011.1"/>
</dbReference>
<dbReference type="EMBL" id="JAAKYA010000011">
    <property type="protein sequence ID" value="NGO38107.1"/>
    <property type="molecule type" value="Genomic_DNA"/>
</dbReference>
<dbReference type="Proteomes" id="UP000477311">
    <property type="component" value="Unassembled WGS sequence"/>
</dbReference>
<keyword evidence="6" id="KW-1185">Reference proteome</keyword>
<comment type="caution">
    <text evidence="5">The sequence shown here is derived from an EMBL/GenBank/DDBJ whole genome shotgun (WGS) entry which is preliminary data.</text>
</comment>
<sequence>MKPALLKSAGRPRPRKRKPDTTPVEIRPMRLEDLPEVYELGRKLFTAEKLPTLYRCWDEDEVMNLFSAEPETCLVAVAGDRVVGFALGSVMQKRGSAWRYGWLEWLGVHPSWSRRGVASRLVRQMTSLFIERDARIMLVDTDEANRPALAFFRKLGFGQELRHVYLSQNLDSHPEAIERRERLKDEETD</sequence>
<name>A0A6M1RKT2_9BACT</name>
<evidence type="ECO:0000313" key="6">
    <source>
        <dbReference type="Proteomes" id="UP000477311"/>
    </source>
</evidence>
<dbReference type="InterPro" id="IPR000182">
    <property type="entry name" value="GNAT_dom"/>
</dbReference>
<proteinExistence type="predicted"/>